<evidence type="ECO:0000259" key="6">
    <source>
        <dbReference type="Pfam" id="PF00441"/>
    </source>
</evidence>
<dbReference type="PROSITE" id="PS00073">
    <property type="entry name" value="ACYL_COA_DH_2"/>
    <property type="match status" value="1"/>
</dbReference>
<dbReference type="PANTHER" id="PTHR42707">
    <property type="entry name" value="ACYL-COA DEHYDROGENASE"/>
    <property type="match status" value="1"/>
</dbReference>
<feature type="domain" description="Adaptive response protein AidB N-terminal" evidence="8">
    <location>
        <begin position="12"/>
        <end position="160"/>
    </location>
</feature>
<dbReference type="InterPro" id="IPR006089">
    <property type="entry name" value="Acyl-CoA_DH_CS"/>
</dbReference>
<evidence type="ECO:0000256" key="3">
    <source>
        <dbReference type="ARBA" id="ARBA00022630"/>
    </source>
</evidence>
<dbReference type="Pfam" id="PF18158">
    <property type="entry name" value="AidB_N"/>
    <property type="match status" value="1"/>
</dbReference>
<gene>
    <name evidence="10" type="primary">aidB1</name>
    <name evidence="10" type="ORF">EJ065_3803</name>
</gene>
<dbReference type="GO" id="GO:0003995">
    <property type="term" value="F:acyl-CoA dehydrogenase activity"/>
    <property type="evidence" value="ECO:0007669"/>
    <property type="project" value="InterPro"/>
</dbReference>
<feature type="domain" description="Acyl-CoA dehydrogenase/oxidase C-terminal" evidence="6">
    <location>
        <begin position="279"/>
        <end position="433"/>
    </location>
</feature>
<dbReference type="Gene3D" id="2.40.110.20">
    <property type="match status" value="1"/>
</dbReference>
<evidence type="ECO:0000313" key="10">
    <source>
        <dbReference type="EMBL" id="QAT85364.1"/>
    </source>
</evidence>
<dbReference type="InterPro" id="IPR009075">
    <property type="entry name" value="AcylCo_DH/oxidase_C"/>
</dbReference>
<dbReference type="Gene3D" id="6.10.250.600">
    <property type="match status" value="1"/>
</dbReference>
<evidence type="ECO:0000256" key="2">
    <source>
        <dbReference type="ARBA" id="ARBA00009347"/>
    </source>
</evidence>
<dbReference type="AlphaFoldDB" id="A0A410RTW2"/>
<dbReference type="Pfam" id="PF00441">
    <property type="entry name" value="Acyl-CoA_dh_1"/>
    <property type="match status" value="1"/>
</dbReference>
<dbReference type="SUPFAM" id="SSF56645">
    <property type="entry name" value="Acyl-CoA dehydrogenase NM domain-like"/>
    <property type="match status" value="1"/>
</dbReference>
<accession>A0A410RTW2</accession>
<dbReference type="PANTHER" id="PTHR42707:SF2">
    <property type="entry name" value="ACD11 DEHYDROGENASE"/>
    <property type="match status" value="1"/>
</dbReference>
<keyword evidence="3 5" id="KW-0285">Flavoprotein</keyword>
<comment type="similarity">
    <text evidence="2 5">Belongs to the acyl-CoA dehydrogenase family.</text>
</comment>
<dbReference type="InterPro" id="IPR052904">
    <property type="entry name" value="Acyl-CoA_dehydrogenase-like"/>
</dbReference>
<dbReference type="InterPro" id="IPR009100">
    <property type="entry name" value="AcylCoA_DH/oxidase_NM_dom_sf"/>
</dbReference>
<proteinExistence type="inferred from homology"/>
<dbReference type="Gene3D" id="1.20.140.10">
    <property type="entry name" value="Butyryl-CoA Dehydrogenase, subunit A, domain 3"/>
    <property type="match status" value="1"/>
</dbReference>
<dbReference type="RefSeq" id="WP_128797149.1">
    <property type="nucleotide sequence ID" value="NZ_CP034669.1"/>
</dbReference>
<keyword evidence="5" id="KW-0560">Oxidoreductase</keyword>
<dbReference type="Pfam" id="PF02770">
    <property type="entry name" value="Acyl-CoA_dh_M"/>
    <property type="match status" value="1"/>
</dbReference>
<feature type="domain" description="Acyl-CoA oxidase/dehydrogenase middle" evidence="7">
    <location>
        <begin position="170"/>
        <end position="267"/>
    </location>
</feature>
<dbReference type="InterPro" id="IPR036250">
    <property type="entry name" value="AcylCo_DH-like_C"/>
</dbReference>
<dbReference type="Pfam" id="PF22217">
    <property type="entry name" value="ACDH-11_C"/>
    <property type="match status" value="1"/>
</dbReference>
<dbReference type="EMBL" id="CP034669">
    <property type="protein sequence ID" value="QAT85364.1"/>
    <property type="molecule type" value="Genomic_DNA"/>
</dbReference>
<sequence>MSFFQAPPGLGNQYDDDAFLQGYLARTLPEDMFRSLQDDFRELGELGGKYFYEFQLRDRLNEPVLTQWSPWGQRIDHIEVSPLWKEAEALTAKKGLVAVAYEQKSGALSRVHQFALNYLVQPSLDVYSCPLAMTDGAARSLLSLGNQALIDHALPHLTSRDPATFWTSGQWMTERTGGSDVGLTLTEARQSPEGWRLHGTKWFTSATTAQMALTLARPTGNGPGGKGLALFFVETRDAQGRLNGIQINRLKDKLGTRKVPTAELTLDGTLAVPVAGLTDGIRNMAMMLNVTRTWNAMGATWSMRRAMALAHDYAKRRVQFGAPLSEKPLHLDTLAGLEAEFQAGFLLAFRGVELLGKLETRTATEQELLLQRLVTPLAKLTTGRQVVHITSEVTESFGGAGYVEDTGLPRIQADAQVLSIWEGTTNVLSLDSLRALAKEGTLEAFFHEVEGRLSKVTDAGLRPCVKTAHDALEHARAWVSGAMANPTTMEAGARRFSLTLGRTLELALLSEHAQWCLEHGHGPRSRAAARRFRQNGVDLIQDEIDLDDSRLLLASMTN</sequence>
<evidence type="ECO:0000256" key="5">
    <source>
        <dbReference type="RuleBase" id="RU362125"/>
    </source>
</evidence>
<feature type="domain" description="Acyl-CoA dehydrogenase 11-like C-terminal" evidence="9">
    <location>
        <begin position="442"/>
        <end position="534"/>
    </location>
</feature>
<dbReference type="InterPro" id="IPR006091">
    <property type="entry name" value="Acyl-CoA_Oxase/DH_mid-dom"/>
</dbReference>
<evidence type="ECO:0000259" key="7">
    <source>
        <dbReference type="Pfam" id="PF02770"/>
    </source>
</evidence>
<dbReference type="SUPFAM" id="SSF47203">
    <property type="entry name" value="Acyl-CoA dehydrogenase C-terminal domain-like"/>
    <property type="match status" value="1"/>
</dbReference>
<name>A0A410RTW2_CORCK</name>
<dbReference type="InterPro" id="IPR041504">
    <property type="entry name" value="AidB_N"/>
</dbReference>
<keyword evidence="4 5" id="KW-0274">FAD</keyword>
<evidence type="ECO:0000256" key="4">
    <source>
        <dbReference type="ARBA" id="ARBA00022827"/>
    </source>
</evidence>
<evidence type="ECO:0000256" key="1">
    <source>
        <dbReference type="ARBA" id="ARBA00001974"/>
    </source>
</evidence>
<comment type="cofactor">
    <cofactor evidence="1 5">
        <name>FAD</name>
        <dbReference type="ChEBI" id="CHEBI:57692"/>
    </cofactor>
</comment>
<protein>
    <submittedName>
        <fullName evidence="10">Putative acyl-CoA dehydrogenase</fullName>
    </submittedName>
</protein>
<evidence type="ECO:0000313" key="11">
    <source>
        <dbReference type="Proteomes" id="UP000288758"/>
    </source>
</evidence>
<organism evidence="10 11">
    <name type="scientific">Corallococcus coralloides</name>
    <name type="common">Myxococcus coralloides</name>
    <dbReference type="NCBI Taxonomy" id="184914"/>
    <lineage>
        <taxon>Bacteria</taxon>
        <taxon>Pseudomonadati</taxon>
        <taxon>Myxococcota</taxon>
        <taxon>Myxococcia</taxon>
        <taxon>Myxococcales</taxon>
        <taxon>Cystobacterineae</taxon>
        <taxon>Myxococcaceae</taxon>
        <taxon>Corallococcus</taxon>
    </lineage>
</organism>
<dbReference type="InterPro" id="IPR053998">
    <property type="entry name" value="ACDH-11_C"/>
</dbReference>
<reference evidence="10 11" key="1">
    <citation type="submission" date="2018-12" db="EMBL/GenBank/DDBJ databases">
        <title>Complete Genome Sequence of the Corallopyronin A producing Myxobacterium Corallococcus coralloides B035.</title>
        <authorList>
            <person name="Bouhired S.M."/>
            <person name="Rupp O."/>
            <person name="Blom J."/>
            <person name="Schaeberle T.F."/>
            <person name="Kehraus S."/>
            <person name="Schiefer A."/>
            <person name="Pfarr K."/>
            <person name="Goesmann A."/>
            <person name="Hoerauf A."/>
            <person name="Koenig G.M."/>
        </authorList>
    </citation>
    <scope>NUCLEOTIDE SEQUENCE [LARGE SCALE GENOMIC DNA]</scope>
    <source>
        <strain evidence="10 11">B035</strain>
    </source>
</reference>
<evidence type="ECO:0000259" key="9">
    <source>
        <dbReference type="Pfam" id="PF22217"/>
    </source>
</evidence>
<evidence type="ECO:0000259" key="8">
    <source>
        <dbReference type="Pfam" id="PF18158"/>
    </source>
</evidence>
<dbReference type="Proteomes" id="UP000288758">
    <property type="component" value="Chromosome"/>
</dbReference>